<protein>
    <recommendedName>
        <fullName evidence="3">Ubiquitin-like domain-containing protein</fullName>
    </recommendedName>
</protein>
<dbReference type="AlphaFoldDB" id="A0A8S1W629"/>
<evidence type="ECO:0008006" key="3">
    <source>
        <dbReference type="Google" id="ProtNLM"/>
    </source>
</evidence>
<proteinExistence type="predicted"/>
<organism evidence="1 2">
    <name type="scientific">Paramecium octaurelia</name>
    <dbReference type="NCBI Taxonomy" id="43137"/>
    <lineage>
        <taxon>Eukaryota</taxon>
        <taxon>Sar</taxon>
        <taxon>Alveolata</taxon>
        <taxon>Ciliophora</taxon>
        <taxon>Intramacronucleata</taxon>
        <taxon>Oligohymenophorea</taxon>
        <taxon>Peniculida</taxon>
        <taxon>Parameciidae</taxon>
        <taxon>Paramecium</taxon>
    </lineage>
</organism>
<accession>A0A8S1W629</accession>
<reference evidence="1" key="1">
    <citation type="submission" date="2021-01" db="EMBL/GenBank/DDBJ databases">
        <authorList>
            <consortium name="Genoscope - CEA"/>
            <person name="William W."/>
        </authorList>
    </citation>
    <scope>NUCLEOTIDE SEQUENCE</scope>
</reference>
<evidence type="ECO:0000313" key="2">
    <source>
        <dbReference type="Proteomes" id="UP000683925"/>
    </source>
</evidence>
<name>A0A8S1W629_PAROT</name>
<evidence type="ECO:0000313" key="1">
    <source>
        <dbReference type="EMBL" id="CAD8184353.1"/>
    </source>
</evidence>
<sequence length="89" mass="10165">MQNSDLLVPVSIQLVDGPRIKKVLDKKFESNTELSAIEQQLRQLLNLEPQNGIQFTIGGQRNPHHIKLSQISSQMKQTKEILISIKVQY</sequence>
<dbReference type="Proteomes" id="UP000683925">
    <property type="component" value="Unassembled WGS sequence"/>
</dbReference>
<dbReference type="OMA" id="IENQMRQ"/>
<comment type="caution">
    <text evidence="1">The sequence shown here is derived from an EMBL/GenBank/DDBJ whole genome shotgun (WGS) entry which is preliminary data.</text>
</comment>
<keyword evidence="2" id="KW-1185">Reference proteome</keyword>
<gene>
    <name evidence="1" type="ORF">POCTA_138.1.T0830051</name>
</gene>
<dbReference type="EMBL" id="CAJJDP010000082">
    <property type="protein sequence ID" value="CAD8184353.1"/>
    <property type="molecule type" value="Genomic_DNA"/>
</dbReference>